<dbReference type="SMART" id="SM00220">
    <property type="entry name" value="S_TKc"/>
    <property type="match status" value="1"/>
</dbReference>
<keyword evidence="1" id="KW-0808">Transferase</keyword>
<dbReference type="InterPro" id="IPR016024">
    <property type="entry name" value="ARM-type_fold"/>
</dbReference>
<feature type="compositionally biased region" description="Basic and acidic residues" evidence="6">
    <location>
        <begin position="440"/>
        <end position="450"/>
    </location>
</feature>
<dbReference type="SUPFAM" id="SSF48371">
    <property type="entry name" value="ARM repeat"/>
    <property type="match status" value="1"/>
</dbReference>
<dbReference type="GeneID" id="110796456"/>
<dbReference type="InterPro" id="IPR044591">
    <property type="entry name" value="RUK"/>
</dbReference>
<dbReference type="SUPFAM" id="SSF56112">
    <property type="entry name" value="Protein kinase-like (PK-like)"/>
    <property type="match status" value="1"/>
</dbReference>
<feature type="domain" description="Protein kinase" evidence="7">
    <location>
        <begin position="4"/>
        <end position="327"/>
    </location>
</feature>
<keyword evidence="4 5" id="KW-0067">ATP-binding</keyword>
<dbReference type="Pfam" id="PF00069">
    <property type="entry name" value="Pkinase"/>
    <property type="match status" value="2"/>
</dbReference>
<dbReference type="Gene3D" id="3.30.200.20">
    <property type="entry name" value="Phosphorylase Kinase, domain 1"/>
    <property type="match status" value="1"/>
</dbReference>
<feature type="region of interest" description="Disordered" evidence="6">
    <location>
        <begin position="533"/>
        <end position="573"/>
    </location>
</feature>
<feature type="region of interest" description="Disordered" evidence="6">
    <location>
        <begin position="439"/>
        <end position="520"/>
    </location>
</feature>
<reference evidence="9" key="2">
    <citation type="submission" date="2025-08" db="UniProtKB">
        <authorList>
            <consortium name="RefSeq"/>
        </authorList>
    </citation>
    <scope>IDENTIFICATION</scope>
    <source>
        <tissue evidence="9">Leaf</tissue>
    </source>
</reference>
<evidence type="ECO:0000259" key="7">
    <source>
        <dbReference type="PROSITE" id="PS50011"/>
    </source>
</evidence>
<gene>
    <name evidence="9" type="primary">LOC110796456</name>
</gene>
<reference evidence="8" key="1">
    <citation type="journal article" date="2021" name="Nat. Commun.">
        <title>Genomic analyses provide insights into spinach domestication and the genetic basis of agronomic traits.</title>
        <authorList>
            <person name="Cai X."/>
            <person name="Sun X."/>
            <person name="Xu C."/>
            <person name="Sun H."/>
            <person name="Wang X."/>
            <person name="Ge C."/>
            <person name="Zhang Z."/>
            <person name="Wang Q."/>
            <person name="Fei Z."/>
            <person name="Jiao C."/>
            <person name="Wang Q."/>
        </authorList>
    </citation>
    <scope>NUCLEOTIDE SEQUENCE [LARGE SCALE GENOMIC DNA]</scope>
    <source>
        <strain evidence="8">cv. Varoflay</strain>
    </source>
</reference>
<feature type="compositionally biased region" description="Acidic residues" evidence="6">
    <location>
        <begin position="468"/>
        <end position="488"/>
    </location>
</feature>
<feature type="compositionally biased region" description="Polar residues" evidence="6">
    <location>
        <begin position="492"/>
        <end position="509"/>
    </location>
</feature>
<name>A0ABM3RH54_SPIOL</name>
<evidence type="ECO:0000256" key="6">
    <source>
        <dbReference type="SAM" id="MobiDB-lite"/>
    </source>
</evidence>
<dbReference type="RefSeq" id="XP_056694950.1">
    <property type="nucleotide sequence ID" value="XM_056838972.1"/>
</dbReference>
<evidence type="ECO:0000256" key="5">
    <source>
        <dbReference type="PROSITE-ProRule" id="PRU10141"/>
    </source>
</evidence>
<evidence type="ECO:0000256" key="1">
    <source>
        <dbReference type="ARBA" id="ARBA00022679"/>
    </source>
</evidence>
<dbReference type="InterPro" id="IPR017441">
    <property type="entry name" value="Protein_kinase_ATP_BS"/>
</dbReference>
<protein>
    <submittedName>
        <fullName evidence="9">Serine/threonine-protein kinase RUNKEL</fullName>
    </submittedName>
</protein>
<evidence type="ECO:0000256" key="4">
    <source>
        <dbReference type="ARBA" id="ARBA00022840"/>
    </source>
</evidence>
<evidence type="ECO:0000256" key="2">
    <source>
        <dbReference type="ARBA" id="ARBA00022741"/>
    </source>
</evidence>
<keyword evidence="8" id="KW-1185">Reference proteome</keyword>
<dbReference type="PROSITE" id="PS50011">
    <property type="entry name" value="PROTEIN_KINASE_DOM"/>
    <property type="match status" value="1"/>
</dbReference>
<dbReference type="Gene3D" id="1.25.10.10">
    <property type="entry name" value="Leucine-rich Repeat Variant"/>
    <property type="match status" value="1"/>
</dbReference>
<dbReference type="PROSITE" id="PS00107">
    <property type="entry name" value="PROTEIN_KINASE_ATP"/>
    <property type="match status" value="1"/>
</dbReference>
<keyword evidence="2 5" id="KW-0547">Nucleotide-binding</keyword>
<dbReference type="InterPro" id="IPR011989">
    <property type="entry name" value="ARM-like"/>
</dbReference>
<dbReference type="PANTHER" id="PTHR46562">
    <property type="entry name" value="SERINE/THREONINE-KINASE ULK4-LIKE PROTEIN-RELATED"/>
    <property type="match status" value="1"/>
</dbReference>
<sequence length="816" mass="91126">MNQYHIYEAIGHGKYSTVYKGRKKKTIEYFAIKSVDKSQRSKVLEEVQKEPKALKMFISLPIKILHALDHPNVLKFDSWYASLATFVSNFSSLMAGSRILCWRRPYELIATDIECGQMACLILLYLKLKFVSGLSYQSFCSGERLRMLPKHSYPKNLSEDEHLPEDSINDLATDIVKALLFIHSKGIIYCDLKPSNILLDENGHTKLCDFGLARKLNDISKTPSSLLPQAKRGTPFYMAPELFQDGGVHSYASDLWALGCVLYECYAGRPPFVGREFTQLAKSILSDPTPPLPGDPSRPFVNLVNSLLVKDPAERIQWTELCGHAFWRKKITPVPLPPQPAFDNMIGISLRPYLTERNGERHPHGRTPQKSSEKEIKGHSKQDENCNIGSRGCGTPVKGTTSGRKVQMKGGRVVDDKQANPSGTKGVNLLRLSRIAKSNLQKENEKENYRRPLTSNVQNDAEIKIENTDMELDFNENDDDENQDEPDSSDNFTLNPEGNNSTSDQNQGNIEEESDCQSDASNVGMDIRTLEEPSSNHTILATPPSASPQSKNPRGKVAVVSPTESETSKTSNELSDVFWHPSDLSVRPVMPSRKAAKGSETIPSLPFEALPASEFEKISKDQFDAFGNKIVSILNGNANIGEKQNLIRYLETLSNNAEVANMITNGPILLVLIKLLRQSKASSFRIQLVSLIGLLIRHSTYIQDDLANSGLVSSLTDSLRDRQEKVRRYSMAALGELLFYISTQTDQPKDNKGTETQHKDNRSATGWQVPNALISQVVSMLRKGEDDVIQLYALRTIENICSQGSQWVARFTSQDV</sequence>
<evidence type="ECO:0000313" key="8">
    <source>
        <dbReference type="Proteomes" id="UP000813463"/>
    </source>
</evidence>
<organism evidence="8 9">
    <name type="scientific">Spinacia oleracea</name>
    <name type="common">Spinach</name>
    <dbReference type="NCBI Taxonomy" id="3562"/>
    <lineage>
        <taxon>Eukaryota</taxon>
        <taxon>Viridiplantae</taxon>
        <taxon>Streptophyta</taxon>
        <taxon>Embryophyta</taxon>
        <taxon>Tracheophyta</taxon>
        <taxon>Spermatophyta</taxon>
        <taxon>Magnoliopsida</taxon>
        <taxon>eudicotyledons</taxon>
        <taxon>Gunneridae</taxon>
        <taxon>Pentapetalae</taxon>
        <taxon>Caryophyllales</taxon>
        <taxon>Chenopodiaceae</taxon>
        <taxon>Chenopodioideae</taxon>
        <taxon>Anserineae</taxon>
        <taxon>Spinacia</taxon>
    </lineage>
</organism>
<dbReference type="InterPro" id="IPR008271">
    <property type="entry name" value="Ser/Thr_kinase_AS"/>
</dbReference>
<evidence type="ECO:0000256" key="3">
    <source>
        <dbReference type="ARBA" id="ARBA00022777"/>
    </source>
</evidence>
<dbReference type="Gene3D" id="1.10.510.10">
    <property type="entry name" value="Transferase(Phosphotransferase) domain 1"/>
    <property type="match status" value="1"/>
</dbReference>
<accession>A0ABM3RH54</accession>
<feature type="compositionally biased region" description="Polar residues" evidence="6">
    <location>
        <begin position="562"/>
        <end position="573"/>
    </location>
</feature>
<dbReference type="Proteomes" id="UP000813463">
    <property type="component" value="Chromosome 3"/>
</dbReference>
<proteinExistence type="predicted"/>
<dbReference type="PANTHER" id="PTHR46562:SF1">
    <property type="entry name" value="SERINE_THREONINE-PROTEIN KINASE ULK4"/>
    <property type="match status" value="1"/>
</dbReference>
<dbReference type="PROSITE" id="PS00108">
    <property type="entry name" value="PROTEIN_KINASE_ST"/>
    <property type="match status" value="1"/>
</dbReference>
<dbReference type="InterPro" id="IPR011009">
    <property type="entry name" value="Kinase-like_dom_sf"/>
</dbReference>
<dbReference type="GO" id="GO:0016301">
    <property type="term" value="F:kinase activity"/>
    <property type="evidence" value="ECO:0007669"/>
    <property type="project" value="UniProtKB-KW"/>
</dbReference>
<keyword evidence="3 9" id="KW-0418">Kinase</keyword>
<feature type="compositionally biased region" description="Basic and acidic residues" evidence="6">
    <location>
        <begin position="371"/>
        <end position="384"/>
    </location>
</feature>
<feature type="binding site" evidence="5">
    <location>
        <position position="33"/>
    </location>
    <ligand>
        <name>ATP</name>
        <dbReference type="ChEBI" id="CHEBI:30616"/>
    </ligand>
</feature>
<feature type="region of interest" description="Disordered" evidence="6">
    <location>
        <begin position="356"/>
        <end position="427"/>
    </location>
</feature>
<evidence type="ECO:0000313" key="9">
    <source>
        <dbReference type="RefSeq" id="XP_056694950.1"/>
    </source>
</evidence>
<dbReference type="InterPro" id="IPR000719">
    <property type="entry name" value="Prot_kinase_dom"/>
</dbReference>